<accession>A0A366HFG4</accession>
<feature type="transmembrane region" description="Helical" evidence="7">
    <location>
        <begin position="336"/>
        <end position="355"/>
    </location>
</feature>
<feature type="transmembrane region" description="Helical" evidence="7">
    <location>
        <begin position="293"/>
        <end position="316"/>
    </location>
</feature>
<dbReference type="InterPro" id="IPR050250">
    <property type="entry name" value="Macrolide_Exporter_MacB"/>
</dbReference>
<keyword evidence="11" id="KW-1185">Reference proteome</keyword>
<dbReference type="InterPro" id="IPR025857">
    <property type="entry name" value="MacB_PCD"/>
</dbReference>
<dbReference type="Pfam" id="PF02687">
    <property type="entry name" value="FtsX"/>
    <property type="match status" value="1"/>
</dbReference>
<dbReference type="GO" id="GO:0022857">
    <property type="term" value="F:transmembrane transporter activity"/>
    <property type="evidence" value="ECO:0007669"/>
    <property type="project" value="TreeGrafter"/>
</dbReference>
<dbReference type="InterPro" id="IPR003838">
    <property type="entry name" value="ABC3_permease_C"/>
</dbReference>
<organism evidence="10 11">
    <name type="scientific">Roseimicrobium gellanilyticum</name>
    <dbReference type="NCBI Taxonomy" id="748857"/>
    <lineage>
        <taxon>Bacteria</taxon>
        <taxon>Pseudomonadati</taxon>
        <taxon>Verrucomicrobiota</taxon>
        <taxon>Verrucomicrobiia</taxon>
        <taxon>Verrucomicrobiales</taxon>
        <taxon>Verrucomicrobiaceae</taxon>
        <taxon>Roseimicrobium</taxon>
    </lineage>
</organism>
<dbReference type="AlphaFoldDB" id="A0A366HFG4"/>
<evidence type="ECO:0000256" key="3">
    <source>
        <dbReference type="ARBA" id="ARBA00022692"/>
    </source>
</evidence>
<dbReference type="RefSeq" id="WP_113959918.1">
    <property type="nucleotide sequence ID" value="NZ_QNRR01000007.1"/>
</dbReference>
<gene>
    <name evidence="10" type="ORF">DES53_107108</name>
</gene>
<comment type="similarity">
    <text evidence="6">Belongs to the ABC-4 integral membrane protein family.</text>
</comment>
<proteinExistence type="inferred from homology"/>
<feature type="domain" description="MacB-like periplasmic core" evidence="9">
    <location>
        <begin position="18"/>
        <end position="211"/>
    </location>
</feature>
<feature type="transmembrane region" description="Helical" evidence="7">
    <location>
        <begin position="20"/>
        <end position="42"/>
    </location>
</feature>
<evidence type="ECO:0000256" key="1">
    <source>
        <dbReference type="ARBA" id="ARBA00004651"/>
    </source>
</evidence>
<dbReference type="OrthoDB" id="239678at2"/>
<evidence type="ECO:0000256" key="6">
    <source>
        <dbReference type="ARBA" id="ARBA00038076"/>
    </source>
</evidence>
<keyword evidence="3 7" id="KW-0812">Transmembrane</keyword>
<dbReference type="PANTHER" id="PTHR30572:SF4">
    <property type="entry name" value="ABC TRANSPORTER PERMEASE YTRF"/>
    <property type="match status" value="1"/>
</dbReference>
<evidence type="ECO:0000256" key="7">
    <source>
        <dbReference type="SAM" id="Phobius"/>
    </source>
</evidence>
<comment type="caution">
    <text evidence="10">The sequence shown here is derived from an EMBL/GenBank/DDBJ whole genome shotgun (WGS) entry which is preliminary data.</text>
</comment>
<dbReference type="Pfam" id="PF12704">
    <property type="entry name" value="MacB_PCD"/>
    <property type="match status" value="1"/>
</dbReference>
<reference evidence="10 11" key="1">
    <citation type="submission" date="2018-06" db="EMBL/GenBank/DDBJ databases">
        <title>Genomic Encyclopedia of Type Strains, Phase IV (KMG-IV): sequencing the most valuable type-strain genomes for metagenomic binning, comparative biology and taxonomic classification.</title>
        <authorList>
            <person name="Goeker M."/>
        </authorList>
    </citation>
    <scope>NUCLEOTIDE SEQUENCE [LARGE SCALE GENOMIC DNA]</scope>
    <source>
        <strain evidence="10 11">DSM 25532</strain>
    </source>
</reference>
<comment type="subcellular location">
    <subcellularLocation>
        <location evidence="1">Cell membrane</location>
        <topology evidence="1">Multi-pass membrane protein</topology>
    </subcellularLocation>
</comment>
<dbReference type="GO" id="GO:0005886">
    <property type="term" value="C:plasma membrane"/>
    <property type="evidence" value="ECO:0007669"/>
    <property type="project" value="UniProtKB-SubCell"/>
</dbReference>
<sequence length="371" mass="39812">MTFFTIVRRGLTRRPIRTGLTLCGIAIGIAAVVALVGMSGGYEKSIKEQLDSIGIDMIVSNMSGSVNPKVFDEKLEDEIAKIPKVQETTTVLMQMISVETMDMVMVSGREWGGFTWNKLKVVDGRMPNDANEMAVVLGVTVADAMSKKVGDTVQIESEELAVVGIVSGGSVVENGAIILSLPVLQKVTQNEGKVNFVDLRFAPDVTQQDVDNIAAEVKKVFPQGRALRANDVVQSSQGFKVVKAMSWSTSTLAIIVGVFGVMNTMLMTVFERTHEIGILLAVGWKKNRVMKMVLCESALLGFLGGVVGVALGALAVRIMERMPSVRGLLEPDLSPQLMILSVAIAVVVGLISGLYPSWRASRMSPAVAIQG</sequence>
<evidence type="ECO:0000256" key="2">
    <source>
        <dbReference type="ARBA" id="ARBA00022475"/>
    </source>
</evidence>
<dbReference type="Proteomes" id="UP000253426">
    <property type="component" value="Unassembled WGS sequence"/>
</dbReference>
<evidence type="ECO:0000259" key="8">
    <source>
        <dbReference type="Pfam" id="PF02687"/>
    </source>
</evidence>
<dbReference type="EMBL" id="QNRR01000007">
    <property type="protein sequence ID" value="RBP41277.1"/>
    <property type="molecule type" value="Genomic_DNA"/>
</dbReference>
<evidence type="ECO:0000256" key="5">
    <source>
        <dbReference type="ARBA" id="ARBA00023136"/>
    </source>
</evidence>
<feature type="transmembrane region" description="Helical" evidence="7">
    <location>
        <begin position="244"/>
        <end position="262"/>
    </location>
</feature>
<evidence type="ECO:0000313" key="10">
    <source>
        <dbReference type="EMBL" id="RBP41277.1"/>
    </source>
</evidence>
<dbReference type="PANTHER" id="PTHR30572">
    <property type="entry name" value="MEMBRANE COMPONENT OF TRANSPORTER-RELATED"/>
    <property type="match status" value="1"/>
</dbReference>
<feature type="domain" description="ABC3 transporter permease C-terminal" evidence="8">
    <location>
        <begin position="249"/>
        <end position="365"/>
    </location>
</feature>
<keyword evidence="5 7" id="KW-0472">Membrane</keyword>
<keyword evidence="2" id="KW-1003">Cell membrane</keyword>
<keyword evidence="4 7" id="KW-1133">Transmembrane helix</keyword>
<evidence type="ECO:0000256" key="4">
    <source>
        <dbReference type="ARBA" id="ARBA00022989"/>
    </source>
</evidence>
<protein>
    <submittedName>
        <fullName evidence="10">Putative ABC transport system permease protein</fullName>
    </submittedName>
</protein>
<evidence type="ECO:0000259" key="9">
    <source>
        <dbReference type="Pfam" id="PF12704"/>
    </source>
</evidence>
<name>A0A366HFG4_9BACT</name>
<evidence type="ECO:0000313" key="11">
    <source>
        <dbReference type="Proteomes" id="UP000253426"/>
    </source>
</evidence>